<name>A0ACC0UUK4_9HYPO</name>
<accession>A0ACC0UUK4</accession>
<evidence type="ECO:0000313" key="2">
    <source>
        <dbReference type="Proteomes" id="UP001163324"/>
    </source>
</evidence>
<protein>
    <submittedName>
        <fullName evidence="1">Uncharacterized protein</fullName>
    </submittedName>
</protein>
<reference evidence="1" key="1">
    <citation type="submission" date="2022-10" db="EMBL/GenBank/DDBJ databases">
        <title>Complete Genome of Trichothecium roseum strain YXFP-22015, a Plant Pathogen Isolated from Citrus.</title>
        <authorList>
            <person name="Wang Y."/>
            <person name="Zhu L."/>
        </authorList>
    </citation>
    <scope>NUCLEOTIDE SEQUENCE</scope>
    <source>
        <strain evidence="1">YXFP-22015</strain>
    </source>
</reference>
<evidence type="ECO:0000313" key="1">
    <source>
        <dbReference type="EMBL" id="KAI9897790.1"/>
    </source>
</evidence>
<organism evidence="1 2">
    <name type="scientific">Trichothecium roseum</name>
    <dbReference type="NCBI Taxonomy" id="47278"/>
    <lineage>
        <taxon>Eukaryota</taxon>
        <taxon>Fungi</taxon>
        <taxon>Dikarya</taxon>
        <taxon>Ascomycota</taxon>
        <taxon>Pezizomycotina</taxon>
        <taxon>Sordariomycetes</taxon>
        <taxon>Hypocreomycetidae</taxon>
        <taxon>Hypocreales</taxon>
        <taxon>Hypocreales incertae sedis</taxon>
        <taxon>Trichothecium</taxon>
    </lineage>
</organism>
<proteinExistence type="predicted"/>
<dbReference type="EMBL" id="CM047946">
    <property type="protein sequence ID" value="KAI9897790.1"/>
    <property type="molecule type" value="Genomic_DNA"/>
</dbReference>
<sequence length="189" mass="20655">MPSPSKAPASSAEVAPNAEMPPPPPPPPPPPQSRGSVSPSSAAATTPARPGKPGASRSNYDATAAAQSPGYIDLARLLDNSANRYAKENNLPASPADQPLVRTRPVTGRTVFPRLNAQGGDLSDPQLLFNNLNKMLARQKVKHLMHRQKFHERPGVKRKRLVMERWRKRFKAGFKATASRVMDLKRQGW</sequence>
<dbReference type="Proteomes" id="UP001163324">
    <property type="component" value="Chromosome 7"/>
</dbReference>
<keyword evidence="2" id="KW-1185">Reference proteome</keyword>
<comment type="caution">
    <text evidence="1">The sequence shown here is derived from an EMBL/GenBank/DDBJ whole genome shotgun (WGS) entry which is preliminary data.</text>
</comment>
<gene>
    <name evidence="1" type="ORF">N3K66_007646</name>
</gene>